<dbReference type="EMBL" id="JAUSYA010000001">
    <property type="protein sequence ID" value="MDQ0687678.1"/>
    <property type="molecule type" value="Genomic_DNA"/>
</dbReference>
<evidence type="ECO:0000313" key="1">
    <source>
        <dbReference type="EMBL" id="MDQ0687678.1"/>
    </source>
</evidence>
<dbReference type="RefSeq" id="WP_373430412.1">
    <property type="nucleotide sequence ID" value="NZ_JAUSYA010000001.1"/>
</dbReference>
<accession>A0ABU0QAI4</accession>
<proteinExistence type="predicted"/>
<dbReference type="Proteomes" id="UP001243364">
    <property type="component" value="Unassembled WGS sequence"/>
</dbReference>
<evidence type="ECO:0008006" key="3">
    <source>
        <dbReference type="Google" id="ProtNLM"/>
    </source>
</evidence>
<name>A0ABU0QAI4_STRAH</name>
<dbReference type="InterPro" id="IPR045960">
    <property type="entry name" value="DUF6380"/>
</dbReference>
<sequence length="50" mass="5230">MDVPGDDGNRGDATEEKRWATLRCGAASLTATACGAAFKRHGRPAQKGAR</sequence>
<gene>
    <name evidence="1" type="ORF">QFZ56_006641</name>
</gene>
<reference evidence="1 2" key="1">
    <citation type="submission" date="2023-07" db="EMBL/GenBank/DDBJ databases">
        <title>Comparative genomics of wheat-associated soil bacteria to identify genetic determinants of phenazine resistance.</title>
        <authorList>
            <person name="Mouncey N."/>
        </authorList>
    </citation>
    <scope>NUCLEOTIDE SEQUENCE [LARGE SCALE GENOMIC DNA]</scope>
    <source>
        <strain evidence="1 2">W4I19-2</strain>
    </source>
</reference>
<keyword evidence="2" id="KW-1185">Reference proteome</keyword>
<protein>
    <recommendedName>
        <fullName evidence="3">Lipoprotein</fullName>
    </recommendedName>
</protein>
<organism evidence="1 2">
    <name type="scientific">Streptomyces achromogenes</name>
    <dbReference type="NCBI Taxonomy" id="67255"/>
    <lineage>
        <taxon>Bacteria</taxon>
        <taxon>Bacillati</taxon>
        <taxon>Actinomycetota</taxon>
        <taxon>Actinomycetes</taxon>
        <taxon>Kitasatosporales</taxon>
        <taxon>Streptomycetaceae</taxon>
        <taxon>Streptomyces</taxon>
    </lineage>
</organism>
<evidence type="ECO:0000313" key="2">
    <source>
        <dbReference type="Proteomes" id="UP001243364"/>
    </source>
</evidence>
<comment type="caution">
    <text evidence="1">The sequence shown here is derived from an EMBL/GenBank/DDBJ whole genome shotgun (WGS) entry which is preliminary data.</text>
</comment>
<dbReference type="Pfam" id="PF19907">
    <property type="entry name" value="DUF6380"/>
    <property type="match status" value="1"/>
</dbReference>